<dbReference type="AlphaFoldDB" id="A0A2R4XH77"/>
<gene>
    <name evidence="2" type="ORF">DBV39_05025</name>
</gene>
<dbReference type="Proteomes" id="UP000244571">
    <property type="component" value="Chromosome"/>
</dbReference>
<proteinExistence type="predicted"/>
<evidence type="ECO:0000313" key="3">
    <source>
        <dbReference type="Proteomes" id="UP000244571"/>
    </source>
</evidence>
<evidence type="ECO:0000256" key="1">
    <source>
        <dbReference type="SAM" id="MobiDB-lite"/>
    </source>
</evidence>
<keyword evidence="3" id="KW-1185">Reference proteome</keyword>
<dbReference type="KEGG" id="boz:DBV39_05025"/>
<name>A0A2R4XH77_9BURK</name>
<dbReference type="EMBL" id="CP028901">
    <property type="protein sequence ID" value="AWB33177.1"/>
    <property type="molecule type" value="Genomic_DNA"/>
</dbReference>
<organism evidence="2 3">
    <name type="scientific">Orrella marina</name>
    <dbReference type="NCBI Taxonomy" id="2163011"/>
    <lineage>
        <taxon>Bacteria</taxon>
        <taxon>Pseudomonadati</taxon>
        <taxon>Pseudomonadota</taxon>
        <taxon>Betaproteobacteria</taxon>
        <taxon>Burkholderiales</taxon>
        <taxon>Alcaligenaceae</taxon>
        <taxon>Orrella</taxon>
    </lineage>
</organism>
<protein>
    <submittedName>
        <fullName evidence="2">Uncharacterized protein</fullName>
    </submittedName>
</protein>
<feature type="region of interest" description="Disordered" evidence="1">
    <location>
        <begin position="30"/>
        <end position="55"/>
    </location>
</feature>
<accession>A0A2R4XH77</accession>
<reference evidence="2 3" key="1">
    <citation type="submission" date="2018-04" db="EMBL/GenBank/DDBJ databases">
        <title>Bordetella sp. HZ20 isolated from seawater.</title>
        <authorList>
            <person name="Sun C."/>
        </authorList>
    </citation>
    <scope>NUCLEOTIDE SEQUENCE [LARGE SCALE GENOMIC DNA]</scope>
    <source>
        <strain evidence="2 3">HZ20</strain>
    </source>
</reference>
<evidence type="ECO:0000313" key="2">
    <source>
        <dbReference type="EMBL" id="AWB33177.1"/>
    </source>
</evidence>
<sequence length="89" mass="9423">MVQVAYQITRKSCAQGGQSRFKPLHWPLTTDPDACADKPGRQQDTGLAATGGALDKSLTGEGSQTLELCQPTSITLYRTIGEVSSVGLL</sequence>